<sequence>LSWGLRLVRILRSPEDSNIVCELSHTTLVACRRKFAAFSYVWDDPNFTQPITINDVSFEVTTNLYTALRRLRSENEPRVLWVDAICIDQSNLEERGVQVFRMWAV</sequence>
<dbReference type="InterPro" id="IPR052895">
    <property type="entry name" value="HetReg/Transcr_Mod"/>
</dbReference>
<dbReference type="Proteomes" id="UP000193144">
    <property type="component" value="Unassembled WGS sequence"/>
</dbReference>
<dbReference type="InterPro" id="IPR010730">
    <property type="entry name" value="HET"/>
</dbReference>
<dbReference type="PANTHER" id="PTHR24148:SF73">
    <property type="entry name" value="HET DOMAIN PROTEIN (AFU_ORTHOLOGUE AFUA_8G01020)"/>
    <property type="match status" value="1"/>
</dbReference>
<comment type="caution">
    <text evidence="2">The sequence shown here is derived from an EMBL/GenBank/DDBJ whole genome shotgun (WGS) entry which is preliminary data.</text>
</comment>
<feature type="domain" description="Heterokaryon incompatibility" evidence="1">
    <location>
        <begin position="35"/>
        <end position="104"/>
    </location>
</feature>
<dbReference type="EMBL" id="MCFA01000222">
    <property type="protein sequence ID" value="ORX98068.1"/>
    <property type="molecule type" value="Genomic_DNA"/>
</dbReference>
<keyword evidence="3" id="KW-1185">Reference proteome</keyword>
<evidence type="ECO:0000313" key="2">
    <source>
        <dbReference type="EMBL" id="ORX98068.1"/>
    </source>
</evidence>
<dbReference type="AlphaFoldDB" id="A0A1Y1YJE1"/>
<dbReference type="Pfam" id="PF06985">
    <property type="entry name" value="HET"/>
    <property type="match status" value="1"/>
</dbReference>
<dbReference type="PANTHER" id="PTHR24148">
    <property type="entry name" value="ANKYRIN REPEAT DOMAIN-CONTAINING PROTEIN 39 HOMOLOG-RELATED"/>
    <property type="match status" value="1"/>
</dbReference>
<reference evidence="2 3" key="1">
    <citation type="submission" date="2016-07" db="EMBL/GenBank/DDBJ databases">
        <title>Pervasive Adenine N6-methylation of Active Genes in Fungi.</title>
        <authorList>
            <consortium name="DOE Joint Genome Institute"/>
            <person name="Mondo S.J."/>
            <person name="Dannebaum R.O."/>
            <person name="Kuo R.C."/>
            <person name="Labutti K."/>
            <person name="Haridas S."/>
            <person name="Kuo A."/>
            <person name="Salamov A."/>
            <person name="Ahrendt S.R."/>
            <person name="Lipzen A."/>
            <person name="Sullivan W."/>
            <person name="Andreopoulos W.B."/>
            <person name="Clum A."/>
            <person name="Lindquist E."/>
            <person name="Daum C."/>
            <person name="Ramamoorthy G.K."/>
            <person name="Gryganskyi A."/>
            <person name="Culley D."/>
            <person name="Magnuson J.K."/>
            <person name="James T.Y."/>
            <person name="O'Malley M.A."/>
            <person name="Stajich J.E."/>
            <person name="Spatafora J.W."/>
            <person name="Visel A."/>
            <person name="Grigoriev I.V."/>
        </authorList>
    </citation>
    <scope>NUCLEOTIDE SEQUENCE [LARGE SCALE GENOMIC DNA]</scope>
    <source>
        <strain evidence="2 3">CBS 115471</strain>
    </source>
</reference>
<proteinExistence type="predicted"/>
<name>A0A1Y1YJE1_9PLEO</name>
<dbReference type="STRING" id="1231657.A0A1Y1YJE1"/>
<dbReference type="OrthoDB" id="3553147at2759"/>
<protein>
    <submittedName>
        <fullName evidence="2">Heterokaryon incompatibility protein-domain-containing protein</fullName>
    </submittedName>
</protein>
<evidence type="ECO:0000313" key="3">
    <source>
        <dbReference type="Proteomes" id="UP000193144"/>
    </source>
</evidence>
<accession>A0A1Y1YJE1</accession>
<organism evidence="2 3">
    <name type="scientific">Clohesyomyces aquaticus</name>
    <dbReference type="NCBI Taxonomy" id="1231657"/>
    <lineage>
        <taxon>Eukaryota</taxon>
        <taxon>Fungi</taxon>
        <taxon>Dikarya</taxon>
        <taxon>Ascomycota</taxon>
        <taxon>Pezizomycotina</taxon>
        <taxon>Dothideomycetes</taxon>
        <taxon>Pleosporomycetidae</taxon>
        <taxon>Pleosporales</taxon>
        <taxon>Lindgomycetaceae</taxon>
        <taxon>Clohesyomyces</taxon>
    </lineage>
</organism>
<feature type="non-terminal residue" evidence="2">
    <location>
        <position position="1"/>
    </location>
</feature>
<feature type="non-terminal residue" evidence="2">
    <location>
        <position position="105"/>
    </location>
</feature>
<evidence type="ECO:0000259" key="1">
    <source>
        <dbReference type="Pfam" id="PF06985"/>
    </source>
</evidence>
<gene>
    <name evidence="2" type="ORF">BCR34DRAFT_456740</name>
</gene>